<organism evidence="6 7">
    <name type="scientific">Murinocardiopsis flavida</name>
    <dbReference type="NCBI Taxonomy" id="645275"/>
    <lineage>
        <taxon>Bacteria</taxon>
        <taxon>Bacillati</taxon>
        <taxon>Actinomycetota</taxon>
        <taxon>Actinomycetes</taxon>
        <taxon>Streptosporangiales</taxon>
        <taxon>Nocardiopsidaceae</taxon>
        <taxon>Murinocardiopsis</taxon>
    </lineage>
</organism>
<dbReference type="Gene3D" id="1.10.10.10">
    <property type="entry name" value="Winged helix-like DNA-binding domain superfamily/Winged helix DNA-binding domain"/>
    <property type="match status" value="1"/>
</dbReference>
<dbReference type="PANTHER" id="PTHR44846:SF1">
    <property type="entry name" value="MANNOSYL-D-GLYCERATE TRANSPORT_METABOLISM SYSTEM REPRESSOR MNGR-RELATED"/>
    <property type="match status" value="1"/>
</dbReference>
<keyword evidence="3" id="KW-0804">Transcription</keyword>
<dbReference type="RefSeq" id="WP_211301391.1">
    <property type="nucleotide sequence ID" value="NZ_PYGA01000015.1"/>
</dbReference>
<evidence type="ECO:0000256" key="2">
    <source>
        <dbReference type="ARBA" id="ARBA00023125"/>
    </source>
</evidence>
<dbReference type="InterPro" id="IPR036390">
    <property type="entry name" value="WH_DNA-bd_sf"/>
</dbReference>
<dbReference type="Pfam" id="PF00392">
    <property type="entry name" value="GntR"/>
    <property type="match status" value="1"/>
</dbReference>
<keyword evidence="1" id="KW-0805">Transcription regulation</keyword>
<evidence type="ECO:0000256" key="3">
    <source>
        <dbReference type="ARBA" id="ARBA00023163"/>
    </source>
</evidence>
<dbReference type="SMART" id="SM00345">
    <property type="entry name" value="HTH_GNTR"/>
    <property type="match status" value="1"/>
</dbReference>
<evidence type="ECO:0000259" key="5">
    <source>
        <dbReference type="PROSITE" id="PS50949"/>
    </source>
</evidence>
<dbReference type="CDD" id="cd07377">
    <property type="entry name" value="WHTH_GntR"/>
    <property type="match status" value="1"/>
</dbReference>
<dbReference type="PANTHER" id="PTHR44846">
    <property type="entry name" value="MANNOSYL-D-GLYCERATE TRANSPORT/METABOLISM SYSTEM REPRESSOR MNGR-RELATED"/>
    <property type="match status" value="1"/>
</dbReference>
<dbReference type="AlphaFoldDB" id="A0A2P8DDP9"/>
<proteinExistence type="predicted"/>
<evidence type="ECO:0000256" key="4">
    <source>
        <dbReference type="SAM" id="MobiDB-lite"/>
    </source>
</evidence>
<dbReference type="InterPro" id="IPR011663">
    <property type="entry name" value="UTRA"/>
</dbReference>
<feature type="domain" description="HTH gntR-type" evidence="5">
    <location>
        <begin position="9"/>
        <end position="77"/>
    </location>
</feature>
<dbReference type="GO" id="GO:0003700">
    <property type="term" value="F:DNA-binding transcription factor activity"/>
    <property type="evidence" value="ECO:0007669"/>
    <property type="project" value="InterPro"/>
</dbReference>
<dbReference type="InterPro" id="IPR028978">
    <property type="entry name" value="Chorismate_lyase_/UTRA_dom_sf"/>
</dbReference>
<feature type="region of interest" description="Disordered" evidence="4">
    <location>
        <begin position="244"/>
        <end position="277"/>
    </location>
</feature>
<sequence>MPVDRSGPTPLHAQISDTLHAEIRDRTIPPGDALPSEAALCERFGVSRSVIRQALATLADDGAVRRVRGRAAVALGTGEHRRLVQRVTGLFDQFDSTGLSLGTRVLSLRRTTAPRHIAERLGATEVLRIERVRSTADGPLAYVRTWLPADRFEDLTADVLTDASLHRLLRDRFGVRLVSGRRQVRAVPADEHIASCLDVAPAAPLLLLEGSSAEPGGAPVEWFESWHRSDRIVFDIDAEEDAEQVVLSPAHRPAERRAPSGGADPGGGDPGGALQRARRLLAELGAELADLDTGNDPGPGRA</sequence>
<evidence type="ECO:0000313" key="7">
    <source>
        <dbReference type="Proteomes" id="UP000240542"/>
    </source>
</evidence>
<dbReference type="EMBL" id="PYGA01000015">
    <property type="protein sequence ID" value="PSK95346.1"/>
    <property type="molecule type" value="Genomic_DNA"/>
</dbReference>
<dbReference type="PRINTS" id="PR00035">
    <property type="entry name" value="HTHGNTR"/>
</dbReference>
<dbReference type="GO" id="GO:0045892">
    <property type="term" value="P:negative regulation of DNA-templated transcription"/>
    <property type="evidence" value="ECO:0007669"/>
    <property type="project" value="TreeGrafter"/>
</dbReference>
<reference evidence="6 7" key="1">
    <citation type="submission" date="2018-03" db="EMBL/GenBank/DDBJ databases">
        <title>Genomic Encyclopedia of Archaeal and Bacterial Type Strains, Phase II (KMG-II): from individual species to whole genera.</title>
        <authorList>
            <person name="Goeker M."/>
        </authorList>
    </citation>
    <scope>NUCLEOTIDE SEQUENCE [LARGE SCALE GENOMIC DNA]</scope>
    <source>
        <strain evidence="6 7">DSM 45312</strain>
    </source>
</reference>
<dbReference type="Proteomes" id="UP000240542">
    <property type="component" value="Unassembled WGS sequence"/>
</dbReference>
<dbReference type="InterPro" id="IPR050679">
    <property type="entry name" value="Bact_HTH_transcr_reg"/>
</dbReference>
<dbReference type="SUPFAM" id="SSF64288">
    <property type="entry name" value="Chorismate lyase-like"/>
    <property type="match status" value="1"/>
</dbReference>
<dbReference type="InterPro" id="IPR036388">
    <property type="entry name" value="WH-like_DNA-bd_sf"/>
</dbReference>
<dbReference type="InterPro" id="IPR000524">
    <property type="entry name" value="Tscrpt_reg_HTH_GntR"/>
</dbReference>
<evidence type="ECO:0000256" key="1">
    <source>
        <dbReference type="ARBA" id="ARBA00023015"/>
    </source>
</evidence>
<dbReference type="SUPFAM" id="SSF46785">
    <property type="entry name" value="Winged helix' DNA-binding domain"/>
    <property type="match status" value="1"/>
</dbReference>
<protein>
    <submittedName>
        <fullName evidence="6">GntR family transcriptional regulator</fullName>
    </submittedName>
</protein>
<comment type="caution">
    <text evidence="6">The sequence shown here is derived from an EMBL/GenBank/DDBJ whole genome shotgun (WGS) entry which is preliminary data.</text>
</comment>
<dbReference type="GO" id="GO:0003677">
    <property type="term" value="F:DNA binding"/>
    <property type="evidence" value="ECO:0007669"/>
    <property type="project" value="UniProtKB-KW"/>
</dbReference>
<gene>
    <name evidence="6" type="ORF">CLV63_1155</name>
</gene>
<evidence type="ECO:0000313" key="6">
    <source>
        <dbReference type="EMBL" id="PSK95346.1"/>
    </source>
</evidence>
<name>A0A2P8DDP9_9ACTN</name>
<keyword evidence="2" id="KW-0238">DNA-binding</keyword>
<dbReference type="SMART" id="SM00866">
    <property type="entry name" value="UTRA"/>
    <property type="match status" value="1"/>
</dbReference>
<keyword evidence="7" id="KW-1185">Reference proteome</keyword>
<dbReference type="Gene3D" id="3.40.1410.10">
    <property type="entry name" value="Chorismate lyase-like"/>
    <property type="match status" value="1"/>
</dbReference>
<dbReference type="Pfam" id="PF07702">
    <property type="entry name" value="UTRA"/>
    <property type="match status" value="1"/>
</dbReference>
<accession>A0A2P8DDP9</accession>
<dbReference type="PROSITE" id="PS50949">
    <property type="entry name" value="HTH_GNTR"/>
    <property type="match status" value="1"/>
</dbReference>